<dbReference type="KEGG" id="hba:Hbal_2573"/>
<evidence type="ECO:0000256" key="3">
    <source>
        <dbReference type="ARBA" id="ARBA00023163"/>
    </source>
</evidence>
<dbReference type="Gene3D" id="1.10.10.10">
    <property type="entry name" value="Winged helix-like DNA-binding domain superfamily/Winged helix DNA-binding domain"/>
    <property type="match status" value="1"/>
</dbReference>
<dbReference type="CDD" id="cd06170">
    <property type="entry name" value="LuxR_C_like"/>
    <property type="match status" value="1"/>
</dbReference>
<dbReference type="OrthoDB" id="9807052at2"/>
<dbReference type="AlphaFoldDB" id="C6XP68"/>
<reference evidence="6" key="1">
    <citation type="journal article" date="2011" name="J. Bacteriol.">
        <title>Genome sequences of eight morphologically diverse alphaproteobacteria.</title>
        <authorList>
            <consortium name="US DOE Joint Genome Institute"/>
            <person name="Brown P.J."/>
            <person name="Kysela D.T."/>
            <person name="Buechlein A."/>
            <person name="Hemmerich C."/>
            <person name="Brun Y.V."/>
        </authorList>
    </citation>
    <scope>NUCLEOTIDE SEQUENCE [LARGE SCALE GENOMIC DNA]</scope>
    <source>
        <strain evidence="6">ATCC 49814 / DSM 5838 / IFAM 1418</strain>
    </source>
</reference>
<dbReference type="SUPFAM" id="SSF46894">
    <property type="entry name" value="C-terminal effector domain of the bipartite response regulators"/>
    <property type="match status" value="1"/>
</dbReference>
<name>C6XP68_HIRBI</name>
<dbReference type="STRING" id="582402.Hbal_2573"/>
<dbReference type="InterPro" id="IPR016032">
    <property type="entry name" value="Sig_transdc_resp-reg_C-effctor"/>
</dbReference>
<dbReference type="InterPro" id="IPR059106">
    <property type="entry name" value="WHD_MalT"/>
</dbReference>
<gene>
    <name evidence="5" type="ordered locus">Hbal_2573</name>
</gene>
<dbReference type="InterPro" id="IPR041617">
    <property type="entry name" value="TPR_MalT"/>
</dbReference>
<keyword evidence="2" id="KW-0238">DNA-binding</keyword>
<dbReference type="PANTHER" id="PTHR44688:SF16">
    <property type="entry name" value="DNA-BINDING TRANSCRIPTIONAL ACTIVATOR DEVR_DOSR"/>
    <property type="match status" value="1"/>
</dbReference>
<evidence type="ECO:0000256" key="2">
    <source>
        <dbReference type="ARBA" id="ARBA00023125"/>
    </source>
</evidence>
<dbReference type="PRINTS" id="PR00038">
    <property type="entry name" value="HTHLUXR"/>
</dbReference>
<dbReference type="InterPro" id="IPR041664">
    <property type="entry name" value="AAA_16"/>
</dbReference>
<dbReference type="RefSeq" id="WP_015828398.1">
    <property type="nucleotide sequence ID" value="NC_012982.1"/>
</dbReference>
<accession>C6XP68</accession>
<dbReference type="InterPro" id="IPR036388">
    <property type="entry name" value="WH-like_DNA-bd_sf"/>
</dbReference>
<organism evidence="5 6">
    <name type="scientific">Hirschia baltica (strain ATCC 49814 / DSM 5838 / IFAM 1418)</name>
    <dbReference type="NCBI Taxonomy" id="582402"/>
    <lineage>
        <taxon>Bacteria</taxon>
        <taxon>Pseudomonadati</taxon>
        <taxon>Pseudomonadota</taxon>
        <taxon>Alphaproteobacteria</taxon>
        <taxon>Hyphomonadales</taxon>
        <taxon>Hyphomonadaceae</taxon>
        <taxon>Hirschia</taxon>
    </lineage>
</organism>
<dbReference type="Proteomes" id="UP000002745">
    <property type="component" value="Chromosome"/>
</dbReference>
<feature type="domain" description="HTH luxR-type" evidence="4">
    <location>
        <begin position="832"/>
        <end position="897"/>
    </location>
</feature>
<dbReference type="HOGENOM" id="CLU_006325_3_0_5"/>
<dbReference type="Pfam" id="PF00196">
    <property type="entry name" value="GerE"/>
    <property type="match status" value="1"/>
</dbReference>
<dbReference type="PANTHER" id="PTHR44688">
    <property type="entry name" value="DNA-BINDING TRANSCRIPTIONAL ACTIVATOR DEVR_DOSR"/>
    <property type="match status" value="1"/>
</dbReference>
<evidence type="ECO:0000313" key="6">
    <source>
        <dbReference type="Proteomes" id="UP000002745"/>
    </source>
</evidence>
<dbReference type="PROSITE" id="PS50043">
    <property type="entry name" value="HTH_LUXR_2"/>
    <property type="match status" value="1"/>
</dbReference>
<dbReference type="PROSITE" id="PS00622">
    <property type="entry name" value="HTH_LUXR_1"/>
    <property type="match status" value="1"/>
</dbReference>
<dbReference type="Pfam" id="PF13191">
    <property type="entry name" value="AAA_16"/>
    <property type="match status" value="1"/>
</dbReference>
<keyword evidence="1" id="KW-0805">Transcription regulation</keyword>
<evidence type="ECO:0000259" key="4">
    <source>
        <dbReference type="PROSITE" id="PS50043"/>
    </source>
</evidence>
<keyword evidence="3" id="KW-0804">Transcription</keyword>
<dbReference type="GO" id="GO:0003677">
    <property type="term" value="F:DNA binding"/>
    <property type="evidence" value="ECO:0007669"/>
    <property type="project" value="UniProtKB-KW"/>
</dbReference>
<dbReference type="InterPro" id="IPR027417">
    <property type="entry name" value="P-loop_NTPase"/>
</dbReference>
<dbReference type="InterPro" id="IPR011990">
    <property type="entry name" value="TPR-like_helical_dom_sf"/>
</dbReference>
<dbReference type="GO" id="GO:0006355">
    <property type="term" value="P:regulation of DNA-templated transcription"/>
    <property type="evidence" value="ECO:0007669"/>
    <property type="project" value="InterPro"/>
</dbReference>
<dbReference type="Pfam" id="PF17874">
    <property type="entry name" value="TPR_MalT"/>
    <property type="match status" value="1"/>
</dbReference>
<protein>
    <submittedName>
        <fullName evidence="5">ATP-dependent transcriptional regulator, MalT-like, LuxR family</fullName>
    </submittedName>
</protein>
<proteinExistence type="predicted"/>
<dbReference type="SMART" id="SM00421">
    <property type="entry name" value="HTH_LUXR"/>
    <property type="match status" value="1"/>
</dbReference>
<dbReference type="Gene3D" id="1.25.40.10">
    <property type="entry name" value="Tetratricopeptide repeat domain"/>
    <property type="match status" value="1"/>
</dbReference>
<dbReference type="eggNOG" id="COG2909">
    <property type="taxonomic scope" value="Bacteria"/>
</dbReference>
<sequence>MTNSALQLIKSKLAPPSWIGGQVVREKLIKQLDAVFTHRLSLIVAPAGYGKTSLLSQWWNVERNRKSCFIAWVTLEAEDADVAMLARYIQSALQIALLDDAGDAAHKSGYNNIPPSSSLSAALNLLDRFDRPVVIVFDDLHSAGVPEVELFLRKFIKLAPSHCHFVFASRDQPRLDQATLAAENQFFELGMGELKFSEDEAEKLLIQNTVQGIGDTDFQKIYNRTEGWPIALQLTFLSLKQGVDLSQLVDRFSQPTGNLAEYLSEQVLLSLSPEDEEIVSHTVLLDHLTGEAVNFLCDRQDGWDVLVRLEGKGVFLMPDSPNRNSYRYHQVFRDYLRSRLERNQSELYTKLHKKAARWYGDQGRIGRAVSHAINANDEKLIAALVDEAGGWRLIPIGRIDVLSQAIDHISDEILEENPGLKLGQIYLMIKGGDLTGARECYQEYTTRIEAEILPTGKWNEVKLVGDIISEYENRPVTLDDLIAREALIPSVNSDDHIMLGHLNEALGAQYLDGGWLERALGPILEARRHHQALGSLYSDLFTQFLEARVRRGQGRLNEALQILNEAKLKIENSFGARSDLAANCASYLGELAYDQDCLDDVDELLEWALPHMEESDGWFEVYTAAYFTSARRFAAKGSLRESKIILEEAKSLARRRGLLQLEITSELCWFDIELNYDTSTTDFTEKANALKVITYAAEMKERSPHYRQVAIIASMCLVKMQLLSGDAKGALETLEPLRTFAREHGVGRLLIEVDILTSAALEKMDDSMAALKCLDEAVNMSIFQNIIRPFVDLSRFYDLSAEHRFEIGEQSDRFKKQFLQTVSKALSQRRRRDDAEGALTSGELEILNYLNNGLSNKEIARLTSISPNTVKFRLKSVFKKLDVSKRRDAVMIAREKGLVEVQESS</sequence>
<dbReference type="Gene3D" id="3.40.50.300">
    <property type="entry name" value="P-loop containing nucleotide triphosphate hydrolases"/>
    <property type="match status" value="1"/>
</dbReference>
<keyword evidence="6" id="KW-1185">Reference proteome</keyword>
<evidence type="ECO:0000313" key="5">
    <source>
        <dbReference type="EMBL" id="ACT60248.1"/>
    </source>
</evidence>
<evidence type="ECO:0000256" key="1">
    <source>
        <dbReference type="ARBA" id="ARBA00023015"/>
    </source>
</evidence>
<dbReference type="InterPro" id="IPR000792">
    <property type="entry name" value="Tscrpt_reg_LuxR_C"/>
</dbReference>
<dbReference type="SUPFAM" id="SSF52540">
    <property type="entry name" value="P-loop containing nucleoside triphosphate hydrolases"/>
    <property type="match status" value="1"/>
</dbReference>
<dbReference type="Pfam" id="PF25873">
    <property type="entry name" value="WHD_MalT"/>
    <property type="match status" value="1"/>
</dbReference>
<dbReference type="EMBL" id="CP001678">
    <property type="protein sequence ID" value="ACT60248.1"/>
    <property type="molecule type" value="Genomic_DNA"/>
</dbReference>